<protein>
    <recommendedName>
        <fullName evidence="1">DUF3279 domain-containing protein</fullName>
    </recommendedName>
</protein>
<accession>A0A0G4JY48</accession>
<gene>
    <name evidence="2" type="ORF">BN1221_03077</name>
</gene>
<reference evidence="3" key="1">
    <citation type="submission" date="2015-01" db="EMBL/GenBank/DDBJ databases">
        <authorList>
            <person name="Paterson Steve"/>
        </authorList>
    </citation>
    <scope>NUCLEOTIDE SEQUENCE [LARGE SCALE GENOMIC DNA]</scope>
    <source>
        <strain evidence="3">OBR1</strain>
    </source>
</reference>
<proteinExistence type="predicted"/>
<dbReference type="Pfam" id="PF11682">
    <property type="entry name" value="Zn_ribbon_11"/>
    <property type="match status" value="1"/>
</dbReference>
<dbReference type="EMBL" id="CGIG01000001">
    <property type="protein sequence ID" value="CPR18197.1"/>
    <property type="molecule type" value="Genomic_DNA"/>
</dbReference>
<evidence type="ECO:0000259" key="1">
    <source>
        <dbReference type="Pfam" id="PF11682"/>
    </source>
</evidence>
<sequence length="63" mass="7210">MLGFPQTKDYLCLSCHHQYHGEKACPFCKCSIHTVGIEKCDMYTEYDDLDTTELESSGDNIDE</sequence>
<organism evidence="2 3">
    <name type="scientific">Brenneria goodwinii</name>
    <dbReference type="NCBI Taxonomy" id="1109412"/>
    <lineage>
        <taxon>Bacteria</taxon>
        <taxon>Pseudomonadati</taxon>
        <taxon>Pseudomonadota</taxon>
        <taxon>Gammaproteobacteria</taxon>
        <taxon>Enterobacterales</taxon>
        <taxon>Pectobacteriaceae</taxon>
        <taxon>Brenneria</taxon>
    </lineage>
</organism>
<evidence type="ECO:0000313" key="2">
    <source>
        <dbReference type="EMBL" id="CPR18197.1"/>
    </source>
</evidence>
<keyword evidence="3" id="KW-1185">Reference proteome</keyword>
<feature type="domain" description="DUF3279" evidence="1">
    <location>
        <begin position="5"/>
        <end position="41"/>
    </location>
</feature>
<dbReference type="Proteomes" id="UP000044377">
    <property type="component" value="Unassembled WGS sequence"/>
</dbReference>
<name>A0A0G4JY48_9GAMM</name>
<dbReference type="InterPro" id="IPR021696">
    <property type="entry name" value="DUF3279"/>
</dbReference>
<evidence type="ECO:0000313" key="3">
    <source>
        <dbReference type="Proteomes" id="UP000044377"/>
    </source>
</evidence>
<dbReference type="AlphaFoldDB" id="A0A0G4JY48"/>